<sequence>MPADTVEAGLTAPTLSSAPRRIHEAIAPWVQRQPSHLAVQDAQHCLSYQQLWAASDTLAQQLQQAGVGPGDRLLVVGENCVAACALFVAASKLDAWASIVNARLSEREIAQFKEHSGARRVVYLTHVSPEAVVHARHAEAVGWDTPVGALGLGPLNAQAQAEPCSADPAEQVAALVYTSGTTGHPKGVMLTHANLLFVAQSAREIREIGPRDRVYGVLPMAHVVGLSTQFLGSLCAGASLLLEARFTPEAAARALGEQDVTLFVGVPALFARLLEWSRSQQQTLRAPALRLIGVAGSPLTPSLKAQVEQALGQTLHNGYGLTETGPTIAQTRGAPRADCAVGQPIPGVEASLRGPGGLPVAAGQVGELWVRSPGRMRGYYRDAATTAQVLDAAGWFNTGDMARQGADGALEVVGRSKELIIRSGFNVYPVEVEQVLNSHAAIVQSAVVGREVADNEEVVAFVEVKAGMDPDLQELRQWLRAQLSPYKVPSEIRIVPALPAAPTGKILKHVLKHWAGSPAV</sequence>
<dbReference type="SUPFAM" id="SSF56801">
    <property type="entry name" value="Acetyl-CoA synthetase-like"/>
    <property type="match status" value="1"/>
</dbReference>
<dbReference type="GO" id="GO:0016878">
    <property type="term" value="F:acid-thiol ligase activity"/>
    <property type="evidence" value="ECO:0007669"/>
    <property type="project" value="UniProtKB-ARBA"/>
</dbReference>
<dbReference type="InterPro" id="IPR020845">
    <property type="entry name" value="AMP-binding_CS"/>
</dbReference>
<dbReference type="InterPro" id="IPR045851">
    <property type="entry name" value="AMP-bd_C_sf"/>
</dbReference>
<dbReference type="InterPro" id="IPR000873">
    <property type="entry name" value="AMP-dep_synth/lig_dom"/>
</dbReference>
<dbReference type="GeneID" id="80801356"/>
<organism evidence="3 4">
    <name type="scientific">Comamonas terrigena</name>
    <dbReference type="NCBI Taxonomy" id="32013"/>
    <lineage>
        <taxon>Bacteria</taxon>
        <taxon>Pseudomonadati</taxon>
        <taxon>Pseudomonadota</taxon>
        <taxon>Betaproteobacteria</taxon>
        <taxon>Burkholderiales</taxon>
        <taxon>Comamonadaceae</taxon>
        <taxon>Comamonas</taxon>
    </lineage>
</organism>
<evidence type="ECO:0000313" key="3">
    <source>
        <dbReference type="EMBL" id="PEH89240.1"/>
    </source>
</evidence>
<feature type="domain" description="AMP-dependent synthetase/ligase" evidence="1">
    <location>
        <begin position="29"/>
        <end position="380"/>
    </location>
</feature>
<gene>
    <name evidence="3" type="ORF">CRM82_12105</name>
</gene>
<protein>
    <submittedName>
        <fullName evidence="3">Long-chain fatty acid--CoA ligase</fullName>
    </submittedName>
</protein>
<keyword evidence="3" id="KW-0436">Ligase</keyword>
<keyword evidence="4" id="KW-1185">Reference proteome</keyword>
<dbReference type="OrthoDB" id="9766486at2"/>
<dbReference type="STRING" id="1219032.GCA_001515545_01279"/>
<dbReference type="Gene3D" id="3.40.50.12780">
    <property type="entry name" value="N-terminal domain of ligase-like"/>
    <property type="match status" value="1"/>
</dbReference>
<dbReference type="Gene3D" id="3.30.300.30">
    <property type="match status" value="1"/>
</dbReference>
<dbReference type="PANTHER" id="PTHR43767:SF1">
    <property type="entry name" value="NONRIBOSOMAL PEPTIDE SYNTHASE PES1 (EUROFUNG)-RELATED"/>
    <property type="match status" value="1"/>
</dbReference>
<dbReference type="PROSITE" id="PS00455">
    <property type="entry name" value="AMP_BINDING"/>
    <property type="match status" value="1"/>
</dbReference>
<feature type="domain" description="AMP-binding enzyme C-terminal" evidence="2">
    <location>
        <begin position="431"/>
        <end position="505"/>
    </location>
</feature>
<dbReference type="InterPro" id="IPR042099">
    <property type="entry name" value="ANL_N_sf"/>
</dbReference>
<proteinExistence type="predicted"/>
<dbReference type="AlphaFoldDB" id="A0A2A7UVA8"/>
<dbReference type="InterPro" id="IPR050237">
    <property type="entry name" value="ATP-dep_AMP-bd_enzyme"/>
</dbReference>
<evidence type="ECO:0000313" key="4">
    <source>
        <dbReference type="Proteomes" id="UP000220246"/>
    </source>
</evidence>
<dbReference type="Pfam" id="PF13193">
    <property type="entry name" value="AMP-binding_C"/>
    <property type="match status" value="1"/>
</dbReference>
<dbReference type="InterPro" id="IPR025110">
    <property type="entry name" value="AMP-bd_C"/>
</dbReference>
<dbReference type="EMBL" id="PDEA01000001">
    <property type="protein sequence ID" value="PEH89240.1"/>
    <property type="molecule type" value="Genomic_DNA"/>
</dbReference>
<comment type="caution">
    <text evidence="3">The sequence shown here is derived from an EMBL/GenBank/DDBJ whole genome shotgun (WGS) entry which is preliminary data.</text>
</comment>
<evidence type="ECO:0000259" key="1">
    <source>
        <dbReference type="Pfam" id="PF00501"/>
    </source>
</evidence>
<evidence type="ECO:0000259" key="2">
    <source>
        <dbReference type="Pfam" id="PF13193"/>
    </source>
</evidence>
<dbReference type="Proteomes" id="UP000220246">
    <property type="component" value="Unassembled WGS sequence"/>
</dbReference>
<dbReference type="PANTHER" id="PTHR43767">
    <property type="entry name" value="LONG-CHAIN-FATTY-ACID--COA LIGASE"/>
    <property type="match status" value="1"/>
</dbReference>
<reference evidence="4" key="1">
    <citation type="submission" date="2017-09" db="EMBL/GenBank/DDBJ databases">
        <title>FDA dAtabase for Regulatory Grade micrObial Sequences (FDA-ARGOS): Supporting development and validation of Infectious Disease Dx tests.</title>
        <authorList>
            <person name="Minogue T."/>
            <person name="Wolcott M."/>
            <person name="Wasieloski L."/>
            <person name="Aguilar W."/>
            <person name="Moore D."/>
            <person name="Tallon L."/>
            <person name="Sadzewicz L."/>
            <person name="Ott S."/>
            <person name="Zhao X."/>
            <person name="Nagaraj S."/>
            <person name="Vavikolanu K."/>
            <person name="Aluvathingal J."/>
            <person name="Nadendla S."/>
            <person name="Sichtig H."/>
        </authorList>
    </citation>
    <scope>NUCLEOTIDE SEQUENCE [LARGE SCALE GENOMIC DNA]</scope>
    <source>
        <strain evidence="4">FDAARGOS_394</strain>
    </source>
</reference>
<accession>A0A2A7UVA8</accession>
<name>A0A2A7UVA8_COMTR</name>
<dbReference type="Pfam" id="PF00501">
    <property type="entry name" value="AMP-binding"/>
    <property type="match status" value="1"/>
</dbReference>
<dbReference type="RefSeq" id="WP_066536010.1">
    <property type="nucleotide sequence ID" value="NZ_PDEA01000001.1"/>
</dbReference>